<name>U2Y3C4_GEOKU</name>
<dbReference type="EMBL" id="BASG01000016">
    <property type="protein sequence ID" value="GAD13684.1"/>
    <property type="molecule type" value="Genomic_DNA"/>
</dbReference>
<dbReference type="Proteomes" id="UP000016424">
    <property type="component" value="Unassembled WGS sequence"/>
</dbReference>
<dbReference type="AlphaFoldDB" id="U2Y3C4"/>
<reference evidence="2" key="1">
    <citation type="journal article" date="2013" name="Genome">
        <title>Draft Genome Sequence of Geobacillus kaustophilus GBlys, a Lysogenic Strain with Bacteriophage phiOH2.</title>
        <authorList>
            <person name="Doi K."/>
            <person name="Mori K."/>
            <person name="Martono H."/>
            <person name="Nagayoshi Y."/>
            <person name="Fujino Y."/>
            <person name="Tashiro K."/>
            <person name="Kuhara S."/>
            <person name="Ohshima T."/>
        </authorList>
    </citation>
    <scope>NUCLEOTIDE SEQUENCE [LARGE SCALE GENOMIC DNA]</scope>
    <source>
        <strain evidence="2">GBlys</strain>
    </source>
</reference>
<accession>U2Y3C4</accession>
<sequence>MTFAALIHLLRAHMELYESLLALSRRKTEALKKTISRRCRPCLPMNKSIFWPSVNSRSGGGAG</sequence>
<evidence type="ECO:0000313" key="1">
    <source>
        <dbReference type="EMBL" id="GAD13684.1"/>
    </source>
</evidence>
<gene>
    <name evidence="1" type="ORF">GBL_1901</name>
</gene>
<organism evidence="1 2">
    <name type="scientific">Geobacillus kaustophilus GBlys</name>
    <dbReference type="NCBI Taxonomy" id="1337888"/>
    <lineage>
        <taxon>Bacteria</taxon>
        <taxon>Bacillati</taxon>
        <taxon>Bacillota</taxon>
        <taxon>Bacilli</taxon>
        <taxon>Bacillales</taxon>
        <taxon>Anoxybacillaceae</taxon>
        <taxon>Geobacillus</taxon>
        <taxon>Geobacillus thermoleovorans group</taxon>
    </lineage>
</organism>
<evidence type="ECO:0000313" key="2">
    <source>
        <dbReference type="Proteomes" id="UP000016424"/>
    </source>
</evidence>
<proteinExistence type="predicted"/>
<comment type="caution">
    <text evidence="1">The sequence shown here is derived from an EMBL/GenBank/DDBJ whole genome shotgun (WGS) entry which is preliminary data.</text>
</comment>
<protein>
    <submittedName>
        <fullName evidence="1">Uncharacterized protein</fullName>
    </submittedName>
</protein>